<accession>A0A183JGV4</accession>
<reference evidence="1 2" key="2">
    <citation type="submission" date="2018-11" db="EMBL/GenBank/DDBJ databases">
        <authorList>
            <consortium name="Pathogen Informatics"/>
        </authorList>
    </citation>
    <scope>NUCLEOTIDE SEQUENCE [LARGE SCALE GENOMIC DNA]</scope>
    <source>
        <strain evidence="1">Dakar</strain>
        <strain evidence="2">Dakar, Senegal</strain>
    </source>
</reference>
<dbReference type="EMBL" id="UZAK01001703">
    <property type="protein sequence ID" value="VDO70978.1"/>
    <property type="molecule type" value="Genomic_DNA"/>
</dbReference>
<evidence type="ECO:0000313" key="2">
    <source>
        <dbReference type="Proteomes" id="UP000279833"/>
    </source>
</evidence>
<gene>
    <name evidence="1" type="ORF">SCUD_LOCUS1927</name>
</gene>
<keyword evidence="2" id="KW-1185">Reference proteome</keyword>
<dbReference type="Proteomes" id="UP000279833">
    <property type="component" value="Unassembled WGS sequence"/>
</dbReference>
<name>A0A183JGV4_9TREM</name>
<sequence>MMLTTKRRRIRTVKRTNPINAFQKMRTIINII</sequence>
<dbReference type="AlphaFoldDB" id="A0A183JGV4"/>
<organism evidence="3">
    <name type="scientific">Schistosoma curassoni</name>
    <dbReference type="NCBI Taxonomy" id="6186"/>
    <lineage>
        <taxon>Eukaryota</taxon>
        <taxon>Metazoa</taxon>
        <taxon>Spiralia</taxon>
        <taxon>Lophotrochozoa</taxon>
        <taxon>Platyhelminthes</taxon>
        <taxon>Trematoda</taxon>
        <taxon>Digenea</taxon>
        <taxon>Strigeidida</taxon>
        <taxon>Schistosomatoidea</taxon>
        <taxon>Schistosomatidae</taxon>
        <taxon>Schistosoma</taxon>
    </lineage>
</organism>
<reference evidence="3" key="1">
    <citation type="submission" date="2016-06" db="UniProtKB">
        <authorList>
            <consortium name="WormBaseParasite"/>
        </authorList>
    </citation>
    <scope>IDENTIFICATION</scope>
</reference>
<proteinExistence type="predicted"/>
<evidence type="ECO:0000313" key="1">
    <source>
        <dbReference type="EMBL" id="VDO70978.1"/>
    </source>
</evidence>
<dbReference type="WBParaSite" id="SCUD_0000192601-mRNA-1">
    <property type="protein sequence ID" value="SCUD_0000192601-mRNA-1"/>
    <property type="gene ID" value="SCUD_0000192601"/>
</dbReference>
<evidence type="ECO:0000313" key="3">
    <source>
        <dbReference type="WBParaSite" id="SCUD_0000192601-mRNA-1"/>
    </source>
</evidence>
<protein>
    <submittedName>
        <fullName evidence="1 3">Uncharacterized protein</fullName>
    </submittedName>
</protein>